<keyword evidence="3" id="KW-1185">Reference proteome</keyword>
<proteinExistence type="predicted"/>
<name>A0ABQ9ZTZ5_9CRUS</name>
<comment type="caution">
    <text evidence="2">The sequence shown here is derived from an EMBL/GenBank/DDBJ whole genome shotgun (WGS) entry which is preliminary data.</text>
</comment>
<feature type="compositionally biased region" description="Polar residues" evidence="1">
    <location>
        <begin position="17"/>
        <end position="26"/>
    </location>
</feature>
<feature type="region of interest" description="Disordered" evidence="1">
    <location>
        <begin position="1"/>
        <end position="45"/>
    </location>
</feature>
<gene>
    <name evidence="2" type="ORF">OUZ56_031351</name>
</gene>
<accession>A0ABQ9ZTZ5</accession>
<feature type="compositionally biased region" description="Low complexity" evidence="1">
    <location>
        <begin position="7"/>
        <end position="16"/>
    </location>
</feature>
<dbReference type="EMBL" id="JAOYFB010000005">
    <property type="protein sequence ID" value="KAK4016398.1"/>
    <property type="molecule type" value="Genomic_DNA"/>
</dbReference>
<evidence type="ECO:0000313" key="2">
    <source>
        <dbReference type="EMBL" id="KAK4016398.1"/>
    </source>
</evidence>
<organism evidence="2 3">
    <name type="scientific">Daphnia magna</name>
    <dbReference type="NCBI Taxonomy" id="35525"/>
    <lineage>
        <taxon>Eukaryota</taxon>
        <taxon>Metazoa</taxon>
        <taxon>Ecdysozoa</taxon>
        <taxon>Arthropoda</taxon>
        <taxon>Crustacea</taxon>
        <taxon>Branchiopoda</taxon>
        <taxon>Diplostraca</taxon>
        <taxon>Cladocera</taxon>
        <taxon>Anomopoda</taxon>
        <taxon>Daphniidae</taxon>
        <taxon>Daphnia</taxon>
    </lineage>
</organism>
<sequence length="70" mass="7896">MKDESSLNRSTPSSRSWLTDTSTSMLDWSIRGKEEEEEEKKANLEEVGKEKFEAAVKGAMRSGRQMVLTA</sequence>
<evidence type="ECO:0000313" key="3">
    <source>
        <dbReference type="Proteomes" id="UP001234178"/>
    </source>
</evidence>
<protein>
    <submittedName>
        <fullName evidence="2">Uncharacterized protein</fullName>
    </submittedName>
</protein>
<evidence type="ECO:0000256" key="1">
    <source>
        <dbReference type="SAM" id="MobiDB-lite"/>
    </source>
</evidence>
<reference evidence="2 3" key="1">
    <citation type="journal article" date="2023" name="Nucleic Acids Res.">
        <title>The hologenome of Daphnia magna reveals possible DNA methylation and microbiome-mediated evolution of the host genome.</title>
        <authorList>
            <person name="Chaturvedi A."/>
            <person name="Li X."/>
            <person name="Dhandapani V."/>
            <person name="Marshall H."/>
            <person name="Kissane S."/>
            <person name="Cuenca-Cambronero M."/>
            <person name="Asole G."/>
            <person name="Calvet F."/>
            <person name="Ruiz-Romero M."/>
            <person name="Marangio P."/>
            <person name="Guigo R."/>
            <person name="Rago D."/>
            <person name="Mirbahai L."/>
            <person name="Eastwood N."/>
            <person name="Colbourne J.K."/>
            <person name="Zhou J."/>
            <person name="Mallon E."/>
            <person name="Orsini L."/>
        </authorList>
    </citation>
    <scope>NUCLEOTIDE SEQUENCE [LARGE SCALE GENOMIC DNA]</scope>
    <source>
        <strain evidence="2">LRV0_1</strain>
    </source>
</reference>
<dbReference type="Proteomes" id="UP001234178">
    <property type="component" value="Unassembled WGS sequence"/>
</dbReference>
<feature type="compositionally biased region" description="Basic and acidic residues" evidence="1">
    <location>
        <begin position="30"/>
        <end position="45"/>
    </location>
</feature>